<dbReference type="HOGENOM" id="CLU_516448_0_0_10"/>
<comment type="caution">
    <text evidence="3">The sequence shown here is derived from an EMBL/GenBank/DDBJ whole genome shotgun (WGS) entry which is preliminary data.</text>
</comment>
<accession>K5BRR2</accession>
<protein>
    <recommendedName>
        <fullName evidence="2">Phage integrase SAM-like domain-containing protein</fullName>
    </recommendedName>
</protein>
<sequence>MKENKNLTEFMLSLVHTLEGEHRFGSAHVYRSTLHTFIAYWNKCKGKQAPMGVRDVFTVNVLRGFEEYLQGKSLKMNTISTYMRMLRAVYHRLLKDGEVDYIAGLFDCVYTGTCADVKRALSPVDMAKVLSFPLRDSCHAAAVSSGSFSLPDNALRKAQCWFSLLFLLRGIPFSDLARLRKCDYRDGVIRYCRRKTGRRLTVTVPEEAKPLLRACSDPDPGSPYLLSILGSGHTGEAGSREEYDRYQRVLRDFNQWLRLLPSAIGINKNGNNTAIALLPSVNHSKGNAFIKIKSGNNTLYYTPETQISLVAGKLYTFNIKIIDNAKLVIVSSTIGNFQPNQDSLPVVIKVPPKTGAFYLKNHTFKDIDAPTRQDYQDVIGVVVRSKYKSITILQLGNVNAGVMTFSTYYYKSYCLKDDGFDLATPDNLNELHQYMKTDVGMNKTLYAAYNITGIRNNLSEALLNFGNARFLPGDNNKETFFWTKGSKPGNDVWGAYLDGATSEIKTCVLANSHTSTLPGIYFKVINY</sequence>
<proteinExistence type="predicted"/>
<dbReference type="InterPro" id="IPR011010">
    <property type="entry name" value="DNA_brk_join_enz"/>
</dbReference>
<evidence type="ECO:0000313" key="4">
    <source>
        <dbReference type="Proteomes" id="UP000007995"/>
    </source>
</evidence>
<dbReference type="SUPFAM" id="SSF56349">
    <property type="entry name" value="DNA breaking-rejoining enzymes"/>
    <property type="match status" value="1"/>
</dbReference>
<evidence type="ECO:0000313" key="3">
    <source>
        <dbReference type="EMBL" id="EKJ89307.1"/>
    </source>
</evidence>
<reference evidence="3 4" key="1">
    <citation type="submission" date="2012-02" db="EMBL/GenBank/DDBJ databases">
        <title>The Genome Sequence of Bacteroides finegoldii CL09T03C10.</title>
        <authorList>
            <consortium name="The Broad Institute Genome Sequencing Platform"/>
            <person name="Earl A."/>
            <person name="Ward D."/>
            <person name="Feldgarden M."/>
            <person name="Gevers D."/>
            <person name="Zitomersky N.L."/>
            <person name="Coyne M.J."/>
            <person name="Comstock L.E."/>
            <person name="Young S.K."/>
            <person name="Zeng Q."/>
            <person name="Gargeya S."/>
            <person name="Fitzgerald M."/>
            <person name="Haas B."/>
            <person name="Abouelleil A."/>
            <person name="Alvarado L."/>
            <person name="Arachchi H.M."/>
            <person name="Berlin A."/>
            <person name="Chapman S.B."/>
            <person name="Gearin G."/>
            <person name="Goldberg J."/>
            <person name="Griggs A."/>
            <person name="Gujja S."/>
            <person name="Hansen M."/>
            <person name="Heiman D."/>
            <person name="Howarth C."/>
            <person name="Larimer J."/>
            <person name="Lui A."/>
            <person name="MacDonald P.J.P."/>
            <person name="McCowen C."/>
            <person name="Montmayeur A."/>
            <person name="Murphy C."/>
            <person name="Neiman D."/>
            <person name="Pearson M."/>
            <person name="Priest M."/>
            <person name="Roberts A."/>
            <person name="Saif S."/>
            <person name="Shea T."/>
            <person name="Sisk P."/>
            <person name="Stolte C."/>
            <person name="Sykes S."/>
            <person name="Wortman J."/>
            <person name="Nusbaum C."/>
            <person name="Birren B."/>
        </authorList>
    </citation>
    <scope>NUCLEOTIDE SEQUENCE [LARGE SCALE GENOMIC DNA]</scope>
    <source>
        <strain evidence="3 4">CL09T03C10</strain>
    </source>
</reference>
<dbReference type="InterPro" id="IPR025269">
    <property type="entry name" value="SAM-like_dom"/>
</dbReference>
<dbReference type="Gene3D" id="2.60.40.2630">
    <property type="match status" value="1"/>
</dbReference>
<keyword evidence="1" id="KW-0238">DNA-binding</keyword>
<evidence type="ECO:0000259" key="2">
    <source>
        <dbReference type="Pfam" id="PF13102"/>
    </source>
</evidence>
<gene>
    <name evidence="3" type="ORF">HMPREF1057_04060</name>
</gene>
<dbReference type="OrthoDB" id="1112270at2"/>
<organism evidence="3 4">
    <name type="scientific">Bacteroides finegoldii CL09T03C10</name>
    <dbReference type="NCBI Taxonomy" id="997888"/>
    <lineage>
        <taxon>Bacteria</taxon>
        <taxon>Pseudomonadati</taxon>
        <taxon>Bacteroidota</taxon>
        <taxon>Bacteroidia</taxon>
        <taxon>Bacteroidales</taxon>
        <taxon>Bacteroidaceae</taxon>
        <taxon>Bacteroides</taxon>
    </lineage>
</organism>
<dbReference type="Proteomes" id="UP000007995">
    <property type="component" value="Unassembled WGS sequence"/>
</dbReference>
<feature type="domain" description="Phage integrase SAM-like" evidence="2">
    <location>
        <begin position="6"/>
        <end position="92"/>
    </location>
</feature>
<dbReference type="Gene3D" id="1.10.150.130">
    <property type="match status" value="1"/>
</dbReference>
<dbReference type="Pfam" id="PF13102">
    <property type="entry name" value="Phage_int_SAM_5"/>
    <property type="match status" value="1"/>
</dbReference>
<dbReference type="EMBL" id="AGXW01000014">
    <property type="protein sequence ID" value="EKJ89307.1"/>
    <property type="molecule type" value="Genomic_DNA"/>
</dbReference>
<dbReference type="AlphaFoldDB" id="K5BRR2"/>
<dbReference type="GO" id="GO:0003677">
    <property type="term" value="F:DNA binding"/>
    <property type="evidence" value="ECO:0007669"/>
    <property type="project" value="UniProtKB-KW"/>
</dbReference>
<dbReference type="RefSeq" id="WP_007767379.1">
    <property type="nucleotide sequence ID" value="NZ_AKBZ01000006.1"/>
</dbReference>
<dbReference type="InterPro" id="IPR010998">
    <property type="entry name" value="Integrase_recombinase_N"/>
</dbReference>
<dbReference type="CDD" id="cd13121">
    <property type="entry name" value="BF2867_like_C"/>
    <property type="match status" value="1"/>
</dbReference>
<evidence type="ECO:0000256" key="1">
    <source>
        <dbReference type="ARBA" id="ARBA00023125"/>
    </source>
</evidence>
<name>K5BRR2_9BACE</name>